<dbReference type="InterPro" id="IPR011011">
    <property type="entry name" value="Znf_FYVE_PHD"/>
</dbReference>
<dbReference type="InterPro" id="IPR001965">
    <property type="entry name" value="Znf_PHD"/>
</dbReference>
<keyword evidence="1" id="KW-0479">Metal-binding</keyword>
<dbReference type="OrthoDB" id="10633561at2759"/>
<organism evidence="6 7">
    <name type="scientific">Brachionus calyciflorus</name>
    <dbReference type="NCBI Taxonomy" id="104777"/>
    <lineage>
        <taxon>Eukaryota</taxon>
        <taxon>Metazoa</taxon>
        <taxon>Spiralia</taxon>
        <taxon>Gnathifera</taxon>
        <taxon>Rotifera</taxon>
        <taxon>Eurotatoria</taxon>
        <taxon>Monogononta</taxon>
        <taxon>Pseudotrocha</taxon>
        <taxon>Ploima</taxon>
        <taxon>Brachionidae</taxon>
        <taxon>Brachionus</taxon>
    </lineage>
</organism>
<dbReference type="Proteomes" id="UP000663879">
    <property type="component" value="Unassembled WGS sequence"/>
</dbReference>
<dbReference type="Gene3D" id="3.30.40.10">
    <property type="entry name" value="Zinc/RING finger domain, C3HC4 (zinc finger)"/>
    <property type="match status" value="1"/>
</dbReference>
<dbReference type="GO" id="GO:0008270">
    <property type="term" value="F:zinc ion binding"/>
    <property type="evidence" value="ECO:0007669"/>
    <property type="project" value="UniProtKB-KW"/>
</dbReference>
<feature type="compositionally biased region" description="Basic and acidic residues" evidence="4">
    <location>
        <begin position="759"/>
        <end position="770"/>
    </location>
</feature>
<protein>
    <recommendedName>
        <fullName evidence="5">Zinc finger PHD-type domain-containing protein</fullName>
    </recommendedName>
</protein>
<keyword evidence="7" id="KW-1185">Reference proteome</keyword>
<evidence type="ECO:0000256" key="2">
    <source>
        <dbReference type="ARBA" id="ARBA00022771"/>
    </source>
</evidence>
<sequence>MFRTSSTIMGANFTTNDVPRKREAFQEIQNIIAIDLTDNHFSTDKSFKATTNSSSSQISVDDTISLASETQVNETESFSDSSSLNSNDSLTILNSNDEESTEEYDSINYKLVKHFLKPHDNVYTFGNENFLMTQDTFLQIVETVETFNQVVYNLYSDEIQIETFDLPKFSKSILTSTEHYFFKSINQLIKIFIYSKQSELNEMQMFNLNTLNLINNRLLNSAKTVVLILLKIINHIHSLKNQNVNEKSFLFSKYNSPLEERIDSAKCLNELSKEEKLELFSTLIDACAFLRPKFYRSKIIDFENQIDQTGRTLNRLQRQRFDFEIKYANFRNFLFEDSENSMNDNNYLVDLSHQINTNNKSLIDLNSHFEGLMRRGPFSQLEVLDENFVLFFWYFECLKNSLVIEKRFKTGNYDFESDTFDFNEEKSEWFVISDEKILKDFVNVIGSNFYDSKFIDGCLKCMEKSYVVEGDSEIKTDNDDEKNEDESSLETVLLDFRDRLVEANFIHYEIFYDKSDWSVNSFQISDSYQKFCQISLTLKNQTEINSSDRINIYIEMVQALYGMINRKFINNKFTLNHESIWQIMVSSSKTLEQMKFCLFLLENNLNWEKTKIAEMCNICQSENPSESFESTLKIQCKNCPVIYHLTCLTKPQNQVENDMNNNLIPVKMFKSKLNKFAKLLCRDCEQKMEDEFKATIELNQHKCEEVAKQLKSIEVNNYSLRFNKLRATNIDNRIQQNETRARRKQKKDKFIVSDTDETNDGKSTDSEYKQPLKKTRGRKRVKVVESSSSQSDAPYEKRKTRSRTNKRKNEESESDFEPKEEVKAEEDFEAETRRIRLGLRARPKKLERMF</sequence>
<evidence type="ECO:0000313" key="6">
    <source>
        <dbReference type="EMBL" id="CAF0832988.1"/>
    </source>
</evidence>
<evidence type="ECO:0000256" key="1">
    <source>
        <dbReference type="ARBA" id="ARBA00022723"/>
    </source>
</evidence>
<dbReference type="AlphaFoldDB" id="A0A813UVP3"/>
<name>A0A813UVP3_9BILA</name>
<dbReference type="EMBL" id="CAJNOC010001079">
    <property type="protein sequence ID" value="CAF0832988.1"/>
    <property type="molecule type" value="Genomic_DNA"/>
</dbReference>
<evidence type="ECO:0000256" key="3">
    <source>
        <dbReference type="ARBA" id="ARBA00022833"/>
    </source>
</evidence>
<feature type="domain" description="Zinc finger PHD-type" evidence="5">
    <location>
        <begin position="615"/>
        <end position="685"/>
    </location>
</feature>
<keyword evidence="2" id="KW-0863">Zinc-finger</keyword>
<dbReference type="InterPro" id="IPR013083">
    <property type="entry name" value="Znf_RING/FYVE/PHD"/>
</dbReference>
<dbReference type="SMART" id="SM00249">
    <property type="entry name" value="PHD"/>
    <property type="match status" value="1"/>
</dbReference>
<dbReference type="SUPFAM" id="SSF57903">
    <property type="entry name" value="FYVE/PHD zinc finger"/>
    <property type="match status" value="1"/>
</dbReference>
<accession>A0A813UVP3</accession>
<proteinExistence type="predicted"/>
<evidence type="ECO:0000256" key="4">
    <source>
        <dbReference type="SAM" id="MobiDB-lite"/>
    </source>
</evidence>
<gene>
    <name evidence="6" type="ORF">OXX778_LOCUS8063</name>
</gene>
<keyword evidence="3" id="KW-0862">Zinc</keyword>
<feature type="compositionally biased region" description="Basic and acidic residues" evidence="4">
    <location>
        <begin position="807"/>
        <end position="822"/>
    </location>
</feature>
<reference evidence="6" key="1">
    <citation type="submission" date="2021-02" db="EMBL/GenBank/DDBJ databases">
        <authorList>
            <person name="Nowell W R."/>
        </authorList>
    </citation>
    <scope>NUCLEOTIDE SEQUENCE</scope>
    <source>
        <strain evidence="6">Ploen Becks lab</strain>
    </source>
</reference>
<comment type="caution">
    <text evidence="6">The sequence shown here is derived from an EMBL/GenBank/DDBJ whole genome shotgun (WGS) entry which is preliminary data.</text>
</comment>
<evidence type="ECO:0000313" key="7">
    <source>
        <dbReference type="Proteomes" id="UP000663879"/>
    </source>
</evidence>
<evidence type="ECO:0000259" key="5">
    <source>
        <dbReference type="SMART" id="SM00249"/>
    </source>
</evidence>
<feature type="region of interest" description="Disordered" evidence="4">
    <location>
        <begin position="734"/>
        <end position="850"/>
    </location>
</feature>
<feature type="compositionally biased region" description="Basic residues" evidence="4">
    <location>
        <begin position="771"/>
        <end position="781"/>
    </location>
</feature>